<evidence type="ECO:0000313" key="4">
    <source>
        <dbReference type="Proteomes" id="UP000830671"/>
    </source>
</evidence>
<gene>
    <name evidence="3" type="ORF">CLUP02_17179</name>
</gene>
<dbReference type="PROSITE" id="PS51257">
    <property type="entry name" value="PROKAR_LIPOPROTEIN"/>
    <property type="match status" value="1"/>
</dbReference>
<keyword evidence="2" id="KW-0732">Signal</keyword>
<feature type="region of interest" description="Disordered" evidence="1">
    <location>
        <begin position="46"/>
        <end position="65"/>
    </location>
</feature>
<name>A0A9Q8WPX2_9PEZI</name>
<evidence type="ECO:0000313" key="3">
    <source>
        <dbReference type="EMBL" id="UQC91643.1"/>
    </source>
</evidence>
<dbReference type="GeneID" id="73351103"/>
<protein>
    <recommendedName>
        <fullName evidence="5">Secreted protein</fullName>
    </recommendedName>
</protein>
<dbReference type="AlphaFoldDB" id="A0A9Q8WPX2"/>
<evidence type="ECO:0000256" key="1">
    <source>
        <dbReference type="SAM" id="MobiDB-lite"/>
    </source>
</evidence>
<dbReference type="EMBL" id="CP019481">
    <property type="protein sequence ID" value="UQC91643.1"/>
    <property type="molecule type" value="Genomic_DNA"/>
</dbReference>
<dbReference type="Proteomes" id="UP000830671">
    <property type="component" value="Chromosome 9"/>
</dbReference>
<proteinExistence type="predicted"/>
<reference evidence="3" key="1">
    <citation type="journal article" date="2021" name="Mol. Plant Microbe Interact.">
        <title>Complete Genome Sequence of the Plant-Pathogenic Fungus Colletotrichum lupini.</title>
        <authorList>
            <person name="Baroncelli R."/>
            <person name="Pensec F."/>
            <person name="Da Lio D."/>
            <person name="Boufleur T."/>
            <person name="Vicente I."/>
            <person name="Sarrocco S."/>
            <person name="Picot A."/>
            <person name="Baraldi E."/>
            <person name="Sukno S."/>
            <person name="Thon M."/>
            <person name="Le Floch G."/>
        </authorList>
    </citation>
    <scope>NUCLEOTIDE SEQUENCE</scope>
    <source>
        <strain evidence="3">IMI 504893</strain>
    </source>
</reference>
<dbReference type="RefSeq" id="XP_049153240.1">
    <property type="nucleotide sequence ID" value="XM_049296093.1"/>
</dbReference>
<dbReference type="KEGG" id="clup:CLUP02_17179"/>
<keyword evidence="4" id="KW-1185">Reference proteome</keyword>
<feature type="chain" id="PRO_5040280466" description="Secreted protein" evidence="2">
    <location>
        <begin position="26"/>
        <end position="82"/>
    </location>
</feature>
<evidence type="ECO:0008006" key="5">
    <source>
        <dbReference type="Google" id="ProtNLM"/>
    </source>
</evidence>
<feature type="signal peptide" evidence="2">
    <location>
        <begin position="1"/>
        <end position="25"/>
    </location>
</feature>
<accession>A0A9Q8WPX2</accession>
<sequence>MVLVKLRLFLGTLAFVACAQPPTYGLPIDDPCDKCTYVGERKSWDDGGIGTRQQGRRSVGRRKDRERIEKRPVHLGLAYRVG</sequence>
<organism evidence="3 4">
    <name type="scientific">Colletotrichum lupini</name>
    <dbReference type="NCBI Taxonomy" id="145971"/>
    <lineage>
        <taxon>Eukaryota</taxon>
        <taxon>Fungi</taxon>
        <taxon>Dikarya</taxon>
        <taxon>Ascomycota</taxon>
        <taxon>Pezizomycotina</taxon>
        <taxon>Sordariomycetes</taxon>
        <taxon>Hypocreomycetidae</taxon>
        <taxon>Glomerellales</taxon>
        <taxon>Glomerellaceae</taxon>
        <taxon>Colletotrichum</taxon>
        <taxon>Colletotrichum acutatum species complex</taxon>
    </lineage>
</organism>
<evidence type="ECO:0000256" key="2">
    <source>
        <dbReference type="SAM" id="SignalP"/>
    </source>
</evidence>